<dbReference type="Gene3D" id="2.30.30.40">
    <property type="entry name" value="SH3 Domains"/>
    <property type="match status" value="1"/>
</dbReference>
<dbReference type="STRING" id="1391654.AKJ09_09121"/>
<dbReference type="AlphaFoldDB" id="A0A0K1Q9P9"/>
<dbReference type="Pfam" id="PF01584">
    <property type="entry name" value="CheW"/>
    <property type="match status" value="1"/>
</dbReference>
<evidence type="ECO:0000259" key="4">
    <source>
        <dbReference type="PROSITE" id="PS50851"/>
    </source>
</evidence>
<sequence length="179" mass="19520">MSSPASFDRGEKRPREIPMNVAERRPQAVIASNRLQYLSFSLGNEDYAVEILRVQEIRAICPMTVLPHAPPHVCGVMNLRGAVVPVVDMRTALGLAREKHGASTVIIVVSVHGRTVGFVVDRVSDVLSLDASDIERAPELRGRVDVSMISGIARTQERFVVLLDLERVVSGGVADLDGR</sequence>
<name>A0A0K1Q9P9_9BACT</name>
<dbReference type="PATRIC" id="fig|1391654.3.peg.9242"/>
<dbReference type="EMBL" id="CP012333">
    <property type="protein sequence ID" value="AKV02458.1"/>
    <property type="molecule type" value="Genomic_DNA"/>
</dbReference>
<protein>
    <recommendedName>
        <fullName evidence="2">Chemotaxis protein CheW</fullName>
    </recommendedName>
</protein>
<comment type="subcellular location">
    <subcellularLocation>
        <location evidence="1">Cytoplasm</location>
    </subcellularLocation>
</comment>
<organism evidence="5 6">
    <name type="scientific">Labilithrix luteola</name>
    <dbReference type="NCBI Taxonomy" id="1391654"/>
    <lineage>
        <taxon>Bacteria</taxon>
        <taxon>Pseudomonadati</taxon>
        <taxon>Myxococcota</taxon>
        <taxon>Polyangia</taxon>
        <taxon>Polyangiales</taxon>
        <taxon>Labilitrichaceae</taxon>
        <taxon>Labilithrix</taxon>
    </lineage>
</organism>
<evidence type="ECO:0000256" key="2">
    <source>
        <dbReference type="ARBA" id="ARBA00021483"/>
    </source>
</evidence>
<keyword evidence="6" id="KW-1185">Reference proteome</keyword>
<gene>
    <name evidence="5" type="ORF">AKJ09_09121</name>
</gene>
<dbReference type="KEGG" id="llu:AKJ09_09121"/>
<dbReference type="GO" id="GO:0007165">
    <property type="term" value="P:signal transduction"/>
    <property type="evidence" value="ECO:0007669"/>
    <property type="project" value="InterPro"/>
</dbReference>
<dbReference type="InterPro" id="IPR039315">
    <property type="entry name" value="CheW"/>
</dbReference>
<evidence type="ECO:0000256" key="1">
    <source>
        <dbReference type="ARBA" id="ARBA00004496"/>
    </source>
</evidence>
<evidence type="ECO:0000313" key="5">
    <source>
        <dbReference type="EMBL" id="AKV02458.1"/>
    </source>
</evidence>
<accession>A0A0K1Q9P9</accession>
<dbReference type="PANTHER" id="PTHR22617:SF45">
    <property type="entry name" value="CHEMOTAXIS PROTEIN CHEW"/>
    <property type="match status" value="1"/>
</dbReference>
<dbReference type="GO" id="GO:0005829">
    <property type="term" value="C:cytosol"/>
    <property type="evidence" value="ECO:0007669"/>
    <property type="project" value="TreeGrafter"/>
</dbReference>
<keyword evidence="3" id="KW-0963">Cytoplasm</keyword>
<dbReference type="Gene3D" id="2.40.50.180">
    <property type="entry name" value="CheA-289, Domain 4"/>
    <property type="match status" value="1"/>
</dbReference>
<dbReference type="InterPro" id="IPR036061">
    <property type="entry name" value="CheW-like_dom_sf"/>
</dbReference>
<proteinExistence type="predicted"/>
<evidence type="ECO:0000313" key="6">
    <source>
        <dbReference type="Proteomes" id="UP000064967"/>
    </source>
</evidence>
<dbReference type="InterPro" id="IPR002545">
    <property type="entry name" value="CheW-lke_dom"/>
</dbReference>
<evidence type="ECO:0000256" key="3">
    <source>
        <dbReference type="ARBA" id="ARBA00022490"/>
    </source>
</evidence>
<dbReference type="GO" id="GO:0006935">
    <property type="term" value="P:chemotaxis"/>
    <property type="evidence" value="ECO:0007669"/>
    <property type="project" value="InterPro"/>
</dbReference>
<reference evidence="5 6" key="1">
    <citation type="submission" date="2015-08" db="EMBL/GenBank/DDBJ databases">
        <authorList>
            <person name="Babu N.S."/>
            <person name="Beckwith C.J."/>
            <person name="Beseler K.G."/>
            <person name="Brison A."/>
            <person name="Carone J.V."/>
            <person name="Caskin T.P."/>
            <person name="Diamond M."/>
            <person name="Durham M.E."/>
            <person name="Foxe J.M."/>
            <person name="Go M."/>
            <person name="Henderson B.A."/>
            <person name="Jones I.B."/>
            <person name="McGettigan J.A."/>
            <person name="Micheletti S.J."/>
            <person name="Nasrallah M.E."/>
            <person name="Ortiz D."/>
            <person name="Piller C.R."/>
            <person name="Privatt S.R."/>
            <person name="Schneider S.L."/>
            <person name="Sharp S."/>
            <person name="Smith T.C."/>
            <person name="Stanton J.D."/>
            <person name="Ullery H.E."/>
            <person name="Wilson R.J."/>
            <person name="Serrano M.G."/>
            <person name="Buck G."/>
            <person name="Lee V."/>
            <person name="Wang Y."/>
            <person name="Carvalho R."/>
            <person name="Voegtly L."/>
            <person name="Shi R."/>
            <person name="Duckworth R."/>
            <person name="Johnson A."/>
            <person name="Loviza R."/>
            <person name="Walstead R."/>
            <person name="Shah Z."/>
            <person name="Kiflezghi M."/>
            <person name="Wade K."/>
            <person name="Ball S.L."/>
            <person name="Bradley K.W."/>
            <person name="Asai D.J."/>
            <person name="Bowman C.A."/>
            <person name="Russell D.A."/>
            <person name="Pope W.H."/>
            <person name="Jacobs-Sera D."/>
            <person name="Hendrix R.W."/>
            <person name="Hatfull G.F."/>
        </authorList>
    </citation>
    <scope>NUCLEOTIDE SEQUENCE [LARGE SCALE GENOMIC DNA]</scope>
    <source>
        <strain evidence="5 6">DSM 27648</strain>
    </source>
</reference>
<dbReference type="Proteomes" id="UP000064967">
    <property type="component" value="Chromosome"/>
</dbReference>
<dbReference type="SUPFAM" id="SSF50341">
    <property type="entry name" value="CheW-like"/>
    <property type="match status" value="1"/>
</dbReference>
<dbReference type="PROSITE" id="PS50851">
    <property type="entry name" value="CHEW"/>
    <property type="match status" value="1"/>
</dbReference>
<feature type="domain" description="CheW-like" evidence="4">
    <location>
        <begin position="34"/>
        <end position="174"/>
    </location>
</feature>
<dbReference type="PANTHER" id="PTHR22617">
    <property type="entry name" value="CHEMOTAXIS SENSOR HISTIDINE KINASE-RELATED"/>
    <property type="match status" value="1"/>
</dbReference>
<dbReference type="SMART" id="SM00260">
    <property type="entry name" value="CheW"/>
    <property type="match status" value="1"/>
</dbReference>